<comment type="caution">
    <text evidence="2">The sequence shown here is derived from an EMBL/GenBank/DDBJ whole genome shotgun (WGS) entry which is preliminary data.</text>
</comment>
<organism evidence="2 3">
    <name type="scientific">Pleuronectes platessa</name>
    <name type="common">European plaice</name>
    <dbReference type="NCBI Taxonomy" id="8262"/>
    <lineage>
        <taxon>Eukaryota</taxon>
        <taxon>Metazoa</taxon>
        <taxon>Chordata</taxon>
        <taxon>Craniata</taxon>
        <taxon>Vertebrata</taxon>
        <taxon>Euteleostomi</taxon>
        <taxon>Actinopterygii</taxon>
        <taxon>Neopterygii</taxon>
        <taxon>Teleostei</taxon>
        <taxon>Neoteleostei</taxon>
        <taxon>Acanthomorphata</taxon>
        <taxon>Carangaria</taxon>
        <taxon>Pleuronectiformes</taxon>
        <taxon>Pleuronectoidei</taxon>
        <taxon>Pleuronectidae</taxon>
        <taxon>Pleuronectes</taxon>
    </lineage>
</organism>
<sequence>MRERTRATGRKSRVGVSERQEIGRPARHHPGQGQGTGARPVLGLRHGTRKGGRGGRRRGLGGKQQRSVRRKTARKGDDESDGEGRDKVLVKCNDLEGPTREVRVQGGEAAAGGRGKEERARRIEVRMDASGRTTGPRAWLGRGGGRGGSTERKNGKKKGGKARGRRGRNTGEGGESTTGAGPRRQARRRASSHGAGGAERATQHAAAARSQHTATTEQRSEGAGARDGLVMAADSYGRRHRGARQATLAGRTQNFIRSRVGRENSPEEMTVLEQREWCKANRRIK</sequence>
<feature type="region of interest" description="Disordered" evidence="1">
    <location>
        <begin position="1"/>
        <end position="269"/>
    </location>
</feature>
<reference evidence="2" key="1">
    <citation type="submission" date="2020-03" db="EMBL/GenBank/DDBJ databases">
        <authorList>
            <person name="Weist P."/>
        </authorList>
    </citation>
    <scope>NUCLEOTIDE SEQUENCE</scope>
</reference>
<feature type="compositionally biased region" description="Basic residues" evidence="1">
    <location>
        <begin position="46"/>
        <end position="73"/>
    </location>
</feature>
<dbReference type="Proteomes" id="UP001153269">
    <property type="component" value="Unassembled WGS sequence"/>
</dbReference>
<proteinExistence type="predicted"/>
<keyword evidence="3" id="KW-1185">Reference proteome</keyword>
<evidence type="ECO:0000313" key="3">
    <source>
        <dbReference type="Proteomes" id="UP001153269"/>
    </source>
</evidence>
<dbReference type="AlphaFoldDB" id="A0A9N7VYJ1"/>
<feature type="compositionally biased region" description="Basic residues" evidence="1">
    <location>
        <begin position="154"/>
        <end position="168"/>
    </location>
</feature>
<feature type="compositionally biased region" description="Basic and acidic residues" evidence="1">
    <location>
        <begin position="114"/>
        <end position="129"/>
    </location>
</feature>
<dbReference type="EMBL" id="CADEAL010004489">
    <property type="protein sequence ID" value="CAB1460656.1"/>
    <property type="molecule type" value="Genomic_DNA"/>
</dbReference>
<gene>
    <name evidence="2" type="ORF">PLEPLA_LOCUS48507</name>
</gene>
<accession>A0A9N7VYJ1</accession>
<protein>
    <submittedName>
        <fullName evidence="2">Uncharacterized protein</fullName>
    </submittedName>
</protein>
<evidence type="ECO:0000256" key="1">
    <source>
        <dbReference type="SAM" id="MobiDB-lite"/>
    </source>
</evidence>
<evidence type="ECO:0000313" key="2">
    <source>
        <dbReference type="EMBL" id="CAB1460656.1"/>
    </source>
</evidence>
<name>A0A9N7VYJ1_PLEPL</name>
<feature type="compositionally biased region" description="Low complexity" evidence="1">
    <location>
        <begin position="198"/>
        <end position="216"/>
    </location>
</feature>
<feature type="compositionally biased region" description="Basic and acidic residues" evidence="1">
    <location>
        <begin position="74"/>
        <end position="103"/>
    </location>
</feature>